<dbReference type="Pfam" id="PF07631">
    <property type="entry name" value="PSD4"/>
    <property type="match status" value="1"/>
</dbReference>
<evidence type="ECO:0000313" key="8">
    <source>
        <dbReference type="EMBL" id="BCD96282.1"/>
    </source>
</evidence>
<dbReference type="Pfam" id="PF07637">
    <property type="entry name" value="PSD5"/>
    <property type="match status" value="1"/>
</dbReference>
<evidence type="ECO:0000256" key="4">
    <source>
        <dbReference type="PROSITE-ProRule" id="PRU00433"/>
    </source>
</evidence>
<dbReference type="EMBL" id="AP023086">
    <property type="protein sequence ID" value="BCD96282.1"/>
    <property type="molecule type" value="Genomic_DNA"/>
</dbReference>
<dbReference type="RefSeq" id="WP_236985784.1">
    <property type="nucleotide sequence ID" value="NZ_AP023086.1"/>
</dbReference>
<dbReference type="KEGG" id="marq:MARGE09_P0482"/>
<dbReference type="InterPro" id="IPR009056">
    <property type="entry name" value="Cyt_c-like_dom"/>
</dbReference>
<dbReference type="Proteomes" id="UP001320119">
    <property type="component" value="Chromosome"/>
</dbReference>
<dbReference type="AlphaFoldDB" id="A0AAN1WEU2"/>
<keyword evidence="2 4" id="KW-0479">Metal-binding</keyword>
<dbReference type="Gene3D" id="1.10.760.10">
    <property type="entry name" value="Cytochrome c-like domain"/>
    <property type="match status" value="2"/>
</dbReference>
<evidence type="ECO:0000313" key="9">
    <source>
        <dbReference type="Proteomes" id="UP001320119"/>
    </source>
</evidence>
<dbReference type="Gene3D" id="2.60.60.40">
    <property type="match status" value="1"/>
</dbReference>
<dbReference type="InterPro" id="IPR036909">
    <property type="entry name" value="Cyt_c-like_dom_sf"/>
</dbReference>
<evidence type="ECO:0000259" key="7">
    <source>
        <dbReference type="PROSITE" id="PS51007"/>
    </source>
</evidence>
<reference evidence="8 9" key="1">
    <citation type="journal article" date="2022" name="IScience">
        <title>An ultrasensitive nanofiber-based assay for enzymatic hydrolysis and deep-sea microbial degradation of cellulose.</title>
        <authorList>
            <person name="Tsudome M."/>
            <person name="Tachioka M."/>
            <person name="Miyazaki M."/>
            <person name="Uchimura K."/>
            <person name="Tsuda M."/>
            <person name="Takaki Y."/>
            <person name="Deguchi S."/>
        </authorList>
    </citation>
    <scope>NUCLEOTIDE SEQUENCE [LARGE SCALE GENOMIC DNA]</scope>
    <source>
        <strain evidence="8 9">GE09</strain>
    </source>
</reference>
<gene>
    <name evidence="8" type="ORF">MARGE09_P0482</name>
</gene>
<keyword evidence="1 4" id="KW-0349">Heme</keyword>
<dbReference type="GO" id="GO:0009055">
    <property type="term" value="F:electron transfer activity"/>
    <property type="evidence" value="ECO:0007669"/>
    <property type="project" value="InterPro"/>
</dbReference>
<dbReference type="InterPro" id="IPR013043">
    <property type="entry name" value="DUF1595"/>
</dbReference>
<evidence type="ECO:0000256" key="5">
    <source>
        <dbReference type="SAM" id="MobiDB-lite"/>
    </source>
</evidence>
<keyword evidence="6" id="KW-0732">Signal</keyword>
<accession>A0AAN1WEU2</accession>
<evidence type="ECO:0000256" key="1">
    <source>
        <dbReference type="ARBA" id="ARBA00022617"/>
    </source>
</evidence>
<feature type="signal peptide" evidence="6">
    <location>
        <begin position="1"/>
        <end position="37"/>
    </location>
</feature>
<dbReference type="InterPro" id="IPR013039">
    <property type="entry name" value="DUF1588"/>
</dbReference>
<dbReference type="Pfam" id="PF13442">
    <property type="entry name" value="Cytochrome_CBB3"/>
    <property type="match status" value="1"/>
</dbReference>
<dbReference type="Pfam" id="PF07627">
    <property type="entry name" value="PSCyt3"/>
    <property type="match status" value="1"/>
</dbReference>
<proteinExistence type="predicted"/>
<feature type="chain" id="PRO_5042894806" description="Cytochrome c domain-containing protein" evidence="6">
    <location>
        <begin position="38"/>
        <end position="987"/>
    </location>
</feature>
<dbReference type="SUPFAM" id="SSF46626">
    <property type="entry name" value="Cytochrome c"/>
    <property type="match status" value="2"/>
</dbReference>
<evidence type="ECO:0000256" key="2">
    <source>
        <dbReference type="ARBA" id="ARBA00022723"/>
    </source>
</evidence>
<dbReference type="PROSITE" id="PS51007">
    <property type="entry name" value="CYTC"/>
    <property type="match status" value="1"/>
</dbReference>
<keyword evidence="9" id="KW-1185">Reference proteome</keyword>
<evidence type="ECO:0000256" key="6">
    <source>
        <dbReference type="SAM" id="SignalP"/>
    </source>
</evidence>
<dbReference type="GO" id="GO:0020037">
    <property type="term" value="F:heme binding"/>
    <property type="evidence" value="ECO:0007669"/>
    <property type="project" value="InterPro"/>
</dbReference>
<organism evidence="8 9">
    <name type="scientific">Marinagarivorans cellulosilyticus</name>
    <dbReference type="NCBI Taxonomy" id="2721545"/>
    <lineage>
        <taxon>Bacteria</taxon>
        <taxon>Pseudomonadati</taxon>
        <taxon>Pseudomonadota</taxon>
        <taxon>Gammaproteobacteria</taxon>
        <taxon>Cellvibrionales</taxon>
        <taxon>Cellvibrionaceae</taxon>
        <taxon>Marinagarivorans</taxon>
    </lineage>
</organism>
<keyword evidence="3 4" id="KW-0408">Iron</keyword>
<dbReference type="GO" id="GO:0046872">
    <property type="term" value="F:metal ion binding"/>
    <property type="evidence" value="ECO:0007669"/>
    <property type="project" value="UniProtKB-KW"/>
</dbReference>
<sequence length="987" mass="106079">MTIKITRRLGVGVNPTSKPLSTSTKLLGLALSAAVLAACDGGGVGSSSSEVTESSAPVSSSSVASSSSSTGSSFDGDAALGQTKFAAQCAACHTVNDDGTFGANGFYFEVNAFAYPSTTSYQNSIEGLTDYIFDRMPKIIAEPTTCTVDCADDIAAYLWGLRTPTASSEASSSSEPTAVSTQFGDFTPSISDGAAAYEQMCVSCHGDEGKGDGLTQLPIKLDNYPTNGILHSYIEANMPKKSNTTGGPTTCVGQCAADLTALMDTWRAPVVAACNADSPVIYTERSLKLLTSSEYRNSIQDLFPNAQVPSEYLETLPDIKIGKFPNHFDAVVIGGRARQFMTNAENITDWALENDLLPACDDATACANTFINDFAYRAFRRPLTNGPSTEENEVAQMQELFAQAPNARTGLRWAVIATLTSPNFLYRSEMGVKVSEALANGWNTAGGAGAGDAADYIADGAGVTVNGADFATKGSGEALPGFGYNMYTNGTSSQQFSFPDPALLSVTVKANDMDMVWPEMQLSVGQTAVATEMVASYDEVTYTYLITGQSGNQNVSIQFANDGGREPYGTPGNDIDLHIGDVNVAPAKLKDTGNQADTRTALEKADPDAYVLDPFEYAAALSYTFTGSTPDAQLMAAAKSGAINDPAVVEQHIERLLASDGVERHMKEFSETWMRVDHMYEPAFLRNGNNFDESIRDAMIEELRTTFWNVFDNEDVPFSEMYSADYVFANKALADFYGLNFSGGNTNEFIKINTTERGGLPTMGAFLVNWAHPDETAPILRAVNVREQMLCHHIDPPPQTNVEQREALKEAVDAQLADGTMTTRRYYGLITDDKDCNSCHQHDINPLGFGLEDFDQTGLPRTTQMDLGNQGRVLDIDSSGVLFGPEIFKDNGTAVDFNGAKALSKALAETDAVQACLSEKAFRMAVGRPNKPTSRDQLTGERALTDAEIQDYACASQTLNDALKQSNQSPKAMLKTLGTLDLIRFRR</sequence>
<feature type="region of interest" description="Disordered" evidence="5">
    <location>
        <begin position="48"/>
        <end position="69"/>
    </location>
</feature>
<feature type="domain" description="Cytochrome c" evidence="7">
    <location>
        <begin position="76"/>
        <end position="162"/>
    </location>
</feature>
<name>A0AAN1WEU2_9GAMM</name>
<evidence type="ECO:0000256" key="3">
    <source>
        <dbReference type="ARBA" id="ARBA00023004"/>
    </source>
</evidence>
<protein>
    <recommendedName>
        <fullName evidence="7">Cytochrome c domain-containing protein</fullName>
    </recommendedName>
</protein>
<dbReference type="InterPro" id="IPR013042">
    <property type="entry name" value="DUF1592"/>
</dbReference>